<keyword evidence="1" id="KW-0238">DNA-binding</keyword>
<dbReference type="Pfam" id="PF00196">
    <property type="entry name" value="GerE"/>
    <property type="match status" value="1"/>
</dbReference>
<reference evidence="4 5" key="1">
    <citation type="submission" date="2019-02" db="EMBL/GenBank/DDBJ databases">
        <title>Draft Genome Sequence of Streptomyces sp. AM-2504, identified by 16S rRNA comparative analysis as a Streptomyces Kasugaensis strain.</title>
        <authorList>
            <person name="Napolioni V."/>
            <person name="Giuliodori A.M."/>
            <person name="Spurio R."/>
            <person name="Fabbretti A."/>
        </authorList>
    </citation>
    <scope>NUCLEOTIDE SEQUENCE [LARGE SCALE GENOMIC DNA]</scope>
    <source>
        <strain evidence="4 5">AM-2504</strain>
    </source>
</reference>
<dbReference type="InterPro" id="IPR011990">
    <property type="entry name" value="TPR-like_helical_dom_sf"/>
</dbReference>
<dbReference type="Gene3D" id="1.10.10.10">
    <property type="entry name" value="Winged helix-like DNA-binding domain superfamily/Winged helix DNA-binding domain"/>
    <property type="match status" value="1"/>
</dbReference>
<feature type="compositionally biased region" description="Low complexity" evidence="2">
    <location>
        <begin position="549"/>
        <end position="577"/>
    </location>
</feature>
<dbReference type="GO" id="GO:0003677">
    <property type="term" value="F:DNA binding"/>
    <property type="evidence" value="ECO:0007669"/>
    <property type="project" value="UniProtKB-KW"/>
</dbReference>
<evidence type="ECO:0000256" key="2">
    <source>
        <dbReference type="SAM" id="MobiDB-lite"/>
    </source>
</evidence>
<dbReference type="CDD" id="cd06170">
    <property type="entry name" value="LuxR_C_like"/>
    <property type="match status" value="1"/>
</dbReference>
<dbReference type="RefSeq" id="WP_131125114.1">
    <property type="nucleotide sequence ID" value="NZ_SIXH01000300.1"/>
</dbReference>
<feature type="domain" description="HTH luxR-type" evidence="3">
    <location>
        <begin position="575"/>
        <end position="637"/>
    </location>
</feature>
<dbReference type="EMBL" id="SIXH01000300">
    <property type="protein sequence ID" value="TBO56741.1"/>
    <property type="molecule type" value="Genomic_DNA"/>
</dbReference>
<protein>
    <submittedName>
        <fullName evidence="4">LuxR family transcriptional regulator</fullName>
    </submittedName>
</protein>
<dbReference type="AlphaFoldDB" id="A0A4V2JI66"/>
<dbReference type="InterPro" id="IPR000792">
    <property type="entry name" value="Tscrpt_reg_LuxR_C"/>
</dbReference>
<keyword evidence="5" id="KW-1185">Reference proteome</keyword>
<dbReference type="InterPro" id="IPR036388">
    <property type="entry name" value="WH-like_DNA-bd_sf"/>
</dbReference>
<gene>
    <name evidence="4" type="ORF">EYS09_26350</name>
</gene>
<dbReference type="Gene3D" id="1.25.40.10">
    <property type="entry name" value="Tetratricopeptide repeat domain"/>
    <property type="match status" value="1"/>
</dbReference>
<dbReference type="SUPFAM" id="SSF48452">
    <property type="entry name" value="TPR-like"/>
    <property type="match status" value="1"/>
</dbReference>
<feature type="region of interest" description="Disordered" evidence="2">
    <location>
        <begin position="101"/>
        <end position="129"/>
    </location>
</feature>
<dbReference type="GO" id="GO:0006355">
    <property type="term" value="P:regulation of DNA-templated transcription"/>
    <property type="evidence" value="ECO:0007669"/>
    <property type="project" value="InterPro"/>
</dbReference>
<dbReference type="InterPro" id="IPR039420">
    <property type="entry name" value="WalR-like"/>
</dbReference>
<comment type="caution">
    <text evidence="4">The sequence shown here is derived from an EMBL/GenBank/DDBJ whole genome shotgun (WGS) entry which is preliminary data.</text>
</comment>
<evidence type="ECO:0000313" key="5">
    <source>
        <dbReference type="Proteomes" id="UP000292452"/>
    </source>
</evidence>
<dbReference type="InterPro" id="IPR016032">
    <property type="entry name" value="Sig_transdc_resp-reg_C-effctor"/>
</dbReference>
<dbReference type="Proteomes" id="UP000292452">
    <property type="component" value="Unassembled WGS sequence"/>
</dbReference>
<dbReference type="PRINTS" id="PR00038">
    <property type="entry name" value="HTHLUXR"/>
</dbReference>
<dbReference type="SUPFAM" id="SSF46894">
    <property type="entry name" value="C-terminal effector domain of the bipartite response regulators"/>
    <property type="match status" value="1"/>
</dbReference>
<sequence>MPDYLIPYEPPLDVLLELAELSEPALEFAQAAALVGEAFTLQEVARVQSVTALSMLSALEETIAAGVIGFRGKGLAFRSPGLRRKLNTRISAPVRQALLRGAPPHRPAEPAAVAPCTEARPKPPAATERSLPMGRMAEQAPESLMSALLLCRENPGRPLDPHTEVALSRALTQAPAPVGRAAGGDTDAARILALFGPGETEQRDRARAIVATRGRSAVSVVAAMVLANLDWAAGRIDQALEWGHEALRMDQDALPVAWRPYPSHTLAVMLIHLGRFTEGEVHLARTRELAERLDHPWALAESSIARGQLLMGTGRTEKAEAEIRAGVARAQRVDAHLAAAHGLSLLSLMTLAQGHWSEAADQIWRARSEIVAQPGALRPARHDWADFRVTTAGMDAAGAVGLLVKRFPDLLTKASVFLLDAGGAAHLVRLCRAAGEKTLAAAVTRRAARLADQNAGHQGLAAAAGHAWGLLHQDADALEYAALQHSVPWAAAAASEDLGTMLLERRDGLAARRHLGTALEGYRAIGALASVTRVESLLRKAGGDGPRGAGKAVPAPVPASATATGPGRRPGRPSGSRPRSELTEIEYGIARLVAEGLTNQQVANRVSRSPHTVNYHLRQIYRKLDVDSRVKLARVLH</sequence>
<dbReference type="PANTHER" id="PTHR43214">
    <property type="entry name" value="TWO-COMPONENT RESPONSE REGULATOR"/>
    <property type="match status" value="1"/>
</dbReference>
<organism evidence="4 5">
    <name type="scientific">Streptomyces kasugaensis</name>
    <dbReference type="NCBI Taxonomy" id="1946"/>
    <lineage>
        <taxon>Bacteria</taxon>
        <taxon>Bacillati</taxon>
        <taxon>Actinomycetota</taxon>
        <taxon>Actinomycetes</taxon>
        <taxon>Kitasatosporales</taxon>
        <taxon>Streptomycetaceae</taxon>
        <taxon>Streptomyces</taxon>
    </lineage>
</organism>
<name>A0A4V2JI66_STRKA</name>
<dbReference type="SMART" id="SM00421">
    <property type="entry name" value="HTH_LUXR"/>
    <property type="match status" value="1"/>
</dbReference>
<dbReference type="PROSITE" id="PS50043">
    <property type="entry name" value="HTH_LUXR_2"/>
    <property type="match status" value="1"/>
</dbReference>
<proteinExistence type="predicted"/>
<feature type="region of interest" description="Disordered" evidence="2">
    <location>
        <begin position="540"/>
        <end position="581"/>
    </location>
</feature>
<accession>A0A4V2JI66</accession>
<evidence type="ECO:0000256" key="1">
    <source>
        <dbReference type="ARBA" id="ARBA00023125"/>
    </source>
</evidence>
<evidence type="ECO:0000259" key="3">
    <source>
        <dbReference type="PROSITE" id="PS50043"/>
    </source>
</evidence>
<evidence type="ECO:0000313" key="4">
    <source>
        <dbReference type="EMBL" id="TBO56741.1"/>
    </source>
</evidence>